<dbReference type="Pfam" id="PF00646">
    <property type="entry name" value="F-box"/>
    <property type="match status" value="1"/>
</dbReference>
<gene>
    <name evidence="1" type="primary">WBGene00094499</name>
</gene>
<evidence type="ECO:0000313" key="2">
    <source>
        <dbReference type="Proteomes" id="UP000005239"/>
    </source>
</evidence>
<dbReference type="CDD" id="cd09917">
    <property type="entry name" value="F-box_SF"/>
    <property type="match status" value="1"/>
</dbReference>
<name>A0A2A6CEJ1_PRIPA</name>
<keyword evidence="2" id="KW-1185">Reference proteome</keyword>
<dbReference type="PROSITE" id="PS50181">
    <property type="entry name" value="FBOX"/>
    <property type="match status" value="1"/>
</dbReference>
<dbReference type="AlphaFoldDB" id="A0A2A6CEJ1"/>
<evidence type="ECO:0000313" key="1">
    <source>
        <dbReference type="EnsemblMetazoa" id="PPA04945.1"/>
    </source>
</evidence>
<protein>
    <submittedName>
        <fullName evidence="1">F-box domain-containing protein</fullName>
    </submittedName>
</protein>
<organism evidence="1 2">
    <name type="scientific">Pristionchus pacificus</name>
    <name type="common">Parasitic nematode worm</name>
    <dbReference type="NCBI Taxonomy" id="54126"/>
    <lineage>
        <taxon>Eukaryota</taxon>
        <taxon>Metazoa</taxon>
        <taxon>Ecdysozoa</taxon>
        <taxon>Nematoda</taxon>
        <taxon>Chromadorea</taxon>
        <taxon>Rhabditida</taxon>
        <taxon>Rhabditina</taxon>
        <taxon>Diplogasteromorpha</taxon>
        <taxon>Diplogasteroidea</taxon>
        <taxon>Neodiplogasteridae</taxon>
        <taxon>Pristionchus</taxon>
    </lineage>
</organism>
<proteinExistence type="predicted"/>
<dbReference type="Proteomes" id="UP000005239">
    <property type="component" value="Unassembled WGS sequence"/>
</dbReference>
<sequence length="303" mass="35345">MDILALPDVILRKVMRCVRIKDRLKLRLTCRAFGKLVAETNAGCFERGGVTRAPKRYYPYREDDVSLCLQLGDQRVKHIDLSEEGLEQFLHVRNRLFTGISFEIFEFDLDDDTFDLEFIRKLIDHFRIDKLRFQLGSEEQLEKAKQLMKDYPGNECTIYLWFLPETQRLFAIPPIRYLKITAADAILFKLLSSHNSLTFGVQMTELTLMELKSALEALSADDRKRRVKIQVKRSAMVKLLRDCGITDDSKEGDVRGGFEVMTVLKVHNLIHLRYKRCLIEITFLDWKEGTRSVDVDIANCDEW</sequence>
<accession>A0A8R1U4K3</accession>
<reference evidence="2" key="1">
    <citation type="journal article" date="2008" name="Nat. Genet.">
        <title>The Pristionchus pacificus genome provides a unique perspective on nematode lifestyle and parasitism.</title>
        <authorList>
            <person name="Dieterich C."/>
            <person name="Clifton S.W."/>
            <person name="Schuster L.N."/>
            <person name="Chinwalla A."/>
            <person name="Delehaunty K."/>
            <person name="Dinkelacker I."/>
            <person name="Fulton L."/>
            <person name="Fulton R."/>
            <person name="Godfrey J."/>
            <person name="Minx P."/>
            <person name="Mitreva M."/>
            <person name="Roeseler W."/>
            <person name="Tian H."/>
            <person name="Witte H."/>
            <person name="Yang S.P."/>
            <person name="Wilson R.K."/>
            <person name="Sommer R.J."/>
        </authorList>
    </citation>
    <scope>NUCLEOTIDE SEQUENCE [LARGE SCALE GENOMIC DNA]</scope>
    <source>
        <strain evidence="2">PS312</strain>
    </source>
</reference>
<dbReference type="EnsemblMetazoa" id="PPA04945.1">
    <property type="protein sequence ID" value="PPA04945.1"/>
    <property type="gene ID" value="WBGene00094499"/>
</dbReference>
<reference evidence="1" key="2">
    <citation type="submission" date="2022-06" db="UniProtKB">
        <authorList>
            <consortium name="EnsemblMetazoa"/>
        </authorList>
    </citation>
    <scope>IDENTIFICATION</scope>
    <source>
        <strain evidence="1">PS312</strain>
    </source>
</reference>
<accession>A0A2A6CEJ1</accession>
<dbReference type="InterPro" id="IPR001810">
    <property type="entry name" value="F-box_dom"/>
</dbReference>